<dbReference type="GO" id="GO:0016887">
    <property type="term" value="F:ATP hydrolysis activity"/>
    <property type="evidence" value="ECO:0007669"/>
    <property type="project" value="TreeGrafter"/>
</dbReference>
<reference evidence="6 7" key="1">
    <citation type="submission" date="2017-08" db="EMBL/GenBank/DDBJ databases">
        <title>Mechanisms for carbon and nitrogen cycling indicate functional differentiation within the Candidate Phyla Radiation.</title>
        <authorList>
            <person name="Danczak R.E."/>
            <person name="Johnston M.D."/>
            <person name="Kenah C."/>
            <person name="Slattery M."/>
            <person name="Wrighton K.C."/>
            <person name="Wilkins M.J."/>
        </authorList>
    </citation>
    <scope>NUCLEOTIDE SEQUENCE [LARGE SCALE GENOMIC DNA]</scope>
    <source>
        <strain evidence="6">Gr01-1014_85</strain>
    </source>
</reference>
<dbReference type="SUPFAM" id="SSF52540">
    <property type="entry name" value="P-loop containing nucleoside triphosphate hydrolases"/>
    <property type="match status" value="1"/>
</dbReference>
<evidence type="ECO:0000259" key="5">
    <source>
        <dbReference type="Pfam" id="PF05157"/>
    </source>
</evidence>
<dbReference type="AlphaFoldDB" id="A0A554JB16"/>
<evidence type="ECO:0000256" key="1">
    <source>
        <dbReference type="ARBA" id="ARBA00006611"/>
    </source>
</evidence>
<keyword evidence="2" id="KW-0547">Nucleotide-binding</keyword>
<name>A0A554JB16_9BACT</name>
<dbReference type="InterPro" id="IPR027417">
    <property type="entry name" value="P-loop_NTPase"/>
</dbReference>
<dbReference type="SUPFAM" id="SSF160246">
    <property type="entry name" value="EspE N-terminal domain-like"/>
    <property type="match status" value="1"/>
</dbReference>
<evidence type="ECO:0000313" key="7">
    <source>
        <dbReference type="Proteomes" id="UP000316253"/>
    </source>
</evidence>
<dbReference type="Pfam" id="PF00437">
    <property type="entry name" value="T2SSE"/>
    <property type="match status" value="1"/>
</dbReference>
<proteinExistence type="inferred from homology"/>
<dbReference type="Proteomes" id="UP000316253">
    <property type="component" value="Unassembled WGS sequence"/>
</dbReference>
<gene>
    <name evidence="6" type="ORF">CEO22_440</name>
</gene>
<feature type="domain" description="Bacterial type II secretion system protein E" evidence="4">
    <location>
        <begin position="168"/>
        <end position="236"/>
    </location>
</feature>
<dbReference type="PANTHER" id="PTHR30258:SF1">
    <property type="entry name" value="PROTEIN TRANSPORT PROTEIN HOFB HOMOLOG"/>
    <property type="match status" value="1"/>
</dbReference>
<dbReference type="InterPro" id="IPR001482">
    <property type="entry name" value="T2SS/T4SS_dom"/>
</dbReference>
<evidence type="ECO:0000313" key="6">
    <source>
        <dbReference type="EMBL" id="TSC65553.1"/>
    </source>
</evidence>
<comment type="caution">
    <text evidence="6">The sequence shown here is derived from an EMBL/GenBank/DDBJ whole genome shotgun (WGS) entry which is preliminary data.</text>
</comment>
<protein>
    <submittedName>
        <fullName evidence="6">Putative type II secretion system protein E</fullName>
    </submittedName>
</protein>
<dbReference type="GO" id="GO:0005524">
    <property type="term" value="F:ATP binding"/>
    <property type="evidence" value="ECO:0007669"/>
    <property type="project" value="UniProtKB-KW"/>
</dbReference>
<evidence type="ECO:0000256" key="2">
    <source>
        <dbReference type="ARBA" id="ARBA00022741"/>
    </source>
</evidence>
<organism evidence="6 7">
    <name type="scientific">Candidatus Berkelbacteria bacterium Gr01-1014_85</name>
    <dbReference type="NCBI Taxonomy" id="2017150"/>
    <lineage>
        <taxon>Bacteria</taxon>
        <taxon>Candidatus Berkelbacteria</taxon>
    </lineage>
</organism>
<dbReference type="Pfam" id="PF05157">
    <property type="entry name" value="MshEN"/>
    <property type="match status" value="1"/>
</dbReference>
<evidence type="ECO:0000259" key="4">
    <source>
        <dbReference type="Pfam" id="PF00437"/>
    </source>
</evidence>
<dbReference type="InterPro" id="IPR037257">
    <property type="entry name" value="T2SS_E_N_sf"/>
</dbReference>
<dbReference type="InterPro" id="IPR007831">
    <property type="entry name" value="T2SS_GspE_N"/>
</dbReference>
<dbReference type="Gene3D" id="3.30.300.160">
    <property type="entry name" value="Type II secretion system, protein E, N-terminal domain"/>
    <property type="match status" value="1"/>
</dbReference>
<sequence>MTVSDATVQRVLLAKRLLTKEQIESAVLLAPSLGKSFLETILLKNYLPESVLGPAIAESLGVPYVNLAGQKIAGGLLDLIPEATATNYQIIGFSRQGDTLAVAMADPGNFEAINFLQKKTGLTVKPFFAFESQIQTALGQYKRNIQLEVQSLLASVEVNQANLAKVAEELPTIKLLETILDYAIAEGASDIHFEGQENSTLVRFRLDGRLKDVLVLESRVQPAVIARIKYLSNLKI</sequence>
<feature type="non-terminal residue" evidence="6">
    <location>
        <position position="236"/>
    </location>
</feature>
<dbReference type="EMBL" id="VMFD01000038">
    <property type="protein sequence ID" value="TSC65553.1"/>
    <property type="molecule type" value="Genomic_DNA"/>
</dbReference>
<dbReference type="Gene3D" id="3.30.450.90">
    <property type="match status" value="1"/>
</dbReference>
<comment type="similarity">
    <text evidence="1">Belongs to the GSP E family.</text>
</comment>
<evidence type="ECO:0000256" key="3">
    <source>
        <dbReference type="ARBA" id="ARBA00022840"/>
    </source>
</evidence>
<accession>A0A554JB16</accession>
<dbReference type="GO" id="GO:0005886">
    <property type="term" value="C:plasma membrane"/>
    <property type="evidence" value="ECO:0007669"/>
    <property type="project" value="TreeGrafter"/>
</dbReference>
<feature type="domain" description="Type II secretion system protein GspE N-terminal" evidence="5">
    <location>
        <begin position="60"/>
        <end position="142"/>
    </location>
</feature>
<dbReference type="PANTHER" id="PTHR30258">
    <property type="entry name" value="TYPE II SECRETION SYSTEM PROTEIN GSPE-RELATED"/>
    <property type="match status" value="1"/>
</dbReference>
<keyword evidence="3" id="KW-0067">ATP-binding</keyword>